<dbReference type="Pfam" id="PF04239">
    <property type="entry name" value="DUF421"/>
    <property type="match status" value="1"/>
</dbReference>
<feature type="domain" description="YetF C-terminal" evidence="8">
    <location>
        <begin position="92"/>
        <end position="158"/>
    </location>
</feature>
<keyword evidence="5 7" id="KW-1133">Transmembrane helix</keyword>
<dbReference type="PANTHER" id="PTHR34582">
    <property type="entry name" value="UPF0702 TRANSMEMBRANE PROTEIN YCAP"/>
    <property type="match status" value="1"/>
</dbReference>
<accession>A0ABT0A624</accession>
<reference evidence="9 10" key="1">
    <citation type="submission" date="2022-03" db="EMBL/GenBank/DDBJ databases">
        <title>Luteimonas soily sp. nov., a novel bacterium isolated from the soil.</title>
        <authorList>
            <person name="Zhang X."/>
        </authorList>
    </citation>
    <scope>NUCLEOTIDE SEQUENCE [LARGE SCALE GENOMIC DNA]</scope>
    <source>
        <strain evidence="9 10">50</strain>
    </source>
</reference>
<dbReference type="EMBL" id="JALGCL010000004">
    <property type="protein sequence ID" value="MCJ0826440.1"/>
    <property type="molecule type" value="Genomic_DNA"/>
</dbReference>
<protein>
    <submittedName>
        <fullName evidence="9">DUF421 domain-containing protein</fullName>
    </submittedName>
</protein>
<dbReference type="Proteomes" id="UP001165423">
    <property type="component" value="Unassembled WGS sequence"/>
</dbReference>
<evidence type="ECO:0000313" key="10">
    <source>
        <dbReference type="Proteomes" id="UP001165423"/>
    </source>
</evidence>
<evidence type="ECO:0000256" key="3">
    <source>
        <dbReference type="ARBA" id="ARBA00022475"/>
    </source>
</evidence>
<name>A0ABT0A624_9GAMM</name>
<feature type="transmembrane region" description="Helical" evidence="7">
    <location>
        <begin position="12"/>
        <end position="29"/>
    </location>
</feature>
<evidence type="ECO:0000313" key="9">
    <source>
        <dbReference type="EMBL" id="MCJ0826440.1"/>
    </source>
</evidence>
<feature type="transmembrane region" description="Helical" evidence="7">
    <location>
        <begin position="67"/>
        <end position="86"/>
    </location>
</feature>
<dbReference type="InterPro" id="IPR023090">
    <property type="entry name" value="UPF0702_alpha/beta_dom_sf"/>
</dbReference>
<evidence type="ECO:0000256" key="6">
    <source>
        <dbReference type="ARBA" id="ARBA00023136"/>
    </source>
</evidence>
<dbReference type="RefSeq" id="WP_243321935.1">
    <property type="nucleotide sequence ID" value="NZ_JALGCL010000004.1"/>
</dbReference>
<organism evidence="9 10">
    <name type="scientific">Cognatiluteimonas sedimenti</name>
    <dbReference type="NCBI Taxonomy" id="2927791"/>
    <lineage>
        <taxon>Bacteria</taxon>
        <taxon>Pseudomonadati</taxon>
        <taxon>Pseudomonadota</taxon>
        <taxon>Gammaproteobacteria</taxon>
        <taxon>Lysobacterales</taxon>
        <taxon>Lysobacteraceae</taxon>
        <taxon>Cognatiluteimonas</taxon>
    </lineage>
</organism>
<keyword evidence="4 7" id="KW-0812">Transmembrane</keyword>
<evidence type="ECO:0000256" key="7">
    <source>
        <dbReference type="SAM" id="Phobius"/>
    </source>
</evidence>
<proteinExistence type="inferred from homology"/>
<gene>
    <name evidence="9" type="ORF">MQC88_10840</name>
</gene>
<evidence type="ECO:0000259" key="8">
    <source>
        <dbReference type="Pfam" id="PF04239"/>
    </source>
</evidence>
<dbReference type="Gene3D" id="3.30.240.20">
    <property type="entry name" value="bsu07140 like domains"/>
    <property type="match status" value="1"/>
</dbReference>
<comment type="similarity">
    <text evidence="2">Belongs to the UPF0702 family.</text>
</comment>
<feature type="transmembrane region" description="Helical" evidence="7">
    <location>
        <begin position="36"/>
        <end position="55"/>
    </location>
</feature>
<sequence>MESLLGLSLPWWQFVLRALVVYVVVMVLIRVSGKRAVGQFTPFDLVLLILIGNAVQNGMNGGDNSLSAAAILSACLIGLNYLVAWLSSRYPPVRRLVEGEPVELARDGHIFRDVLKRELVSRADFDKAMRESGCGELDHIHKAILETNGHITIVTRKEAEGG</sequence>
<evidence type="ECO:0000256" key="2">
    <source>
        <dbReference type="ARBA" id="ARBA00006448"/>
    </source>
</evidence>
<dbReference type="PANTHER" id="PTHR34582:SF6">
    <property type="entry name" value="UPF0702 TRANSMEMBRANE PROTEIN YCAP"/>
    <property type="match status" value="1"/>
</dbReference>
<evidence type="ECO:0000256" key="4">
    <source>
        <dbReference type="ARBA" id="ARBA00022692"/>
    </source>
</evidence>
<keyword evidence="3" id="KW-1003">Cell membrane</keyword>
<comment type="caution">
    <text evidence="9">The sequence shown here is derived from an EMBL/GenBank/DDBJ whole genome shotgun (WGS) entry which is preliminary data.</text>
</comment>
<evidence type="ECO:0000256" key="5">
    <source>
        <dbReference type="ARBA" id="ARBA00022989"/>
    </source>
</evidence>
<keyword evidence="6 7" id="KW-0472">Membrane</keyword>
<evidence type="ECO:0000256" key="1">
    <source>
        <dbReference type="ARBA" id="ARBA00004651"/>
    </source>
</evidence>
<comment type="subcellular location">
    <subcellularLocation>
        <location evidence="1">Cell membrane</location>
        <topology evidence="1">Multi-pass membrane protein</topology>
    </subcellularLocation>
</comment>
<keyword evidence="10" id="KW-1185">Reference proteome</keyword>
<dbReference type="InterPro" id="IPR007353">
    <property type="entry name" value="DUF421"/>
</dbReference>